<dbReference type="OMA" id="IAECHYK"/>
<feature type="region of interest" description="Disordered" evidence="7">
    <location>
        <begin position="402"/>
        <end position="439"/>
    </location>
</feature>
<evidence type="ECO:0000256" key="5">
    <source>
        <dbReference type="ARBA" id="ARBA00023242"/>
    </source>
</evidence>
<dbReference type="AlphaFoldDB" id="A0A1C7LS04"/>
<dbReference type="SUPFAM" id="SSF48452">
    <property type="entry name" value="TPR-like"/>
    <property type="match status" value="1"/>
</dbReference>
<dbReference type="STRING" id="5627.A0A1C7LS04"/>
<comment type="caution">
    <text evidence="9">The sequence shown here is derived from an EMBL/GenBank/DDBJ whole genome shotgun (WGS) entry which is preliminary data.</text>
</comment>
<dbReference type="GO" id="GO:0005654">
    <property type="term" value="C:nucleoplasm"/>
    <property type="evidence" value="ECO:0007669"/>
    <property type="project" value="TreeGrafter"/>
</dbReference>
<keyword evidence="10" id="KW-1185">Reference proteome</keyword>
<dbReference type="PANTHER" id="PTHR15081">
    <property type="entry name" value="NUCLEAR AUTOANTIGENIC SPERM PROTEIN NASP -RELATED"/>
    <property type="match status" value="1"/>
</dbReference>
<dbReference type="InterPro" id="IPR011990">
    <property type="entry name" value="TPR-like_helical_dom_sf"/>
</dbReference>
<feature type="region of interest" description="Disordered" evidence="7">
    <location>
        <begin position="100"/>
        <end position="146"/>
    </location>
</feature>
<dbReference type="InterPro" id="IPR051730">
    <property type="entry name" value="NASP-like"/>
</dbReference>
<evidence type="ECO:0000256" key="2">
    <source>
        <dbReference type="ARBA" id="ARBA00008402"/>
    </source>
</evidence>
<dbReference type="Proteomes" id="UP000092993">
    <property type="component" value="Unassembled WGS sequence"/>
</dbReference>
<keyword evidence="4 6" id="KW-0802">TPR repeat</keyword>
<feature type="repeat" description="TPR" evidence="6">
    <location>
        <begin position="209"/>
        <end position="242"/>
    </location>
</feature>
<accession>A0A1C7LS04</accession>
<keyword evidence="5" id="KW-0539">Nucleus</keyword>
<proteinExistence type="inferred from homology"/>
<evidence type="ECO:0000313" key="9">
    <source>
        <dbReference type="EMBL" id="OBZ66699.1"/>
    </source>
</evidence>
<comment type="similarity">
    <text evidence="2">Belongs to the NASP family.</text>
</comment>
<evidence type="ECO:0000313" key="10">
    <source>
        <dbReference type="Proteomes" id="UP000092993"/>
    </source>
</evidence>
<organism evidence="9 10">
    <name type="scientific">Grifola frondosa</name>
    <name type="common">Maitake</name>
    <name type="synonym">Polyporus frondosus</name>
    <dbReference type="NCBI Taxonomy" id="5627"/>
    <lineage>
        <taxon>Eukaryota</taxon>
        <taxon>Fungi</taxon>
        <taxon>Dikarya</taxon>
        <taxon>Basidiomycota</taxon>
        <taxon>Agaricomycotina</taxon>
        <taxon>Agaricomycetes</taxon>
        <taxon>Polyporales</taxon>
        <taxon>Grifolaceae</taxon>
        <taxon>Grifola</taxon>
    </lineage>
</organism>
<evidence type="ECO:0000256" key="6">
    <source>
        <dbReference type="PROSITE-ProRule" id="PRU00339"/>
    </source>
</evidence>
<evidence type="ECO:0000256" key="3">
    <source>
        <dbReference type="ARBA" id="ARBA00022737"/>
    </source>
</evidence>
<dbReference type="GO" id="GO:0042393">
    <property type="term" value="F:histone binding"/>
    <property type="evidence" value="ECO:0007669"/>
    <property type="project" value="TreeGrafter"/>
</dbReference>
<feature type="region of interest" description="Disordered" evidence="7">
    <location>
        <begin position="159"/>
        <end position="178"/>
    </location>
</feature>
<evidence type="ECO:0000256" key="4">
    <source>
        <dbReference type="ARBA" id="ARBA00022803"/>
    </source>
</evidence>
<feature type="domain" description="Tetratricopeptide SHNi-TPR" evidence="8">
    <location>
        <begin position="209"/>
        <end position="245"/>
    </location>
</feature>
<dbReference type="PANTHER" id="PTHR15081:SF1">
    <property type="entry name" value="NUCLEAR AUTOANTIGENIC SPERM PROTEIN"/>
    <property type="match status" value="1"/>
</dbReference>
<comment type="subcellular location">
    <subcellularLocation>
        <location evidence="1">Nucleus</location>
    </subcellularLocation>
</comment>
<gene>
    <name evidence="9" type="primary">sim3</name>
    <name evidence="9" type="ORF">A0H81_13137</name>
</gene>
<dbReference type="Gene3D" id="1.25.40.10">
    <property type="entry name" value="Tetratricopeptide repeat domain"/>
    <property type="match status" value="2"/>
</dbReference>
<evidence type="ECO:0000259" key="8">
    <source>
        <dbReference type="Pfam" id="PF10516"/>
    </source>
</evidence>
<dbReference type="InterPro" id="IPR019544">
    <property type="entry name" value="Tetratricopeptide_SHNi-TPR_dom"/>
</dbReference>
<dbReference type="PROSITE" id="PS50005">
    <property type="entry name" value="TPR"/>
    <property type="match status" value="1"/>
</dbReference>
<dbReference type="InterPro" id="IPR019734">
    <property type="entry name" value="TPR_rpt"/>
</dbReference>
<dbReference type="GO" id="GO:0006335">
    <property type="term" value="P:DNA replication-dependent chromatin assembly"/>
    <property type="evidence" value="ECO:0007669"/>
    <property type="project" value="TreeGrafter"/>
</dbReference>
<name>A0A1C7LS04_GRIFR</name>
<feature type="compositionally biased region" description="Basic and acidic residues" evidence="7">
    <location>
        <begin position="417"/>
        <end position="439"/>
    </location>
</feature>
<protein>
    <submittedName>
        <fullName evidence="9">NASP-related protein sim3</fullName>
    </submittedName>
</protein>
<feature type="compositionally biased region" description="Basic and acidic residues" evidence="7">
    <location>
        <begin position="102"/>
        <end position="117"/>
    </location>
</feature>
<dbReference type="GO" id="GO:0034080">
    <property type="term" value="P:CENP-A containing chromatin assembly"/>
    <property type="evidence" value="ECO:0007669"/>
    <property type="project" value="TreeGrafter"/>
</dbReference>
<dbReference type="OrthoDB" id="5587616at2759"/>
<evidence type="ECO:0000256" key="1">
    <source>
        <dbReference type="ARBA" id="ARBA00004123"/>
    </source>
</evidence>
<feature type="compositionally biased region" description="Acidic residues" evidence="7">
    <location>
        <begin position="160"/>
        <end position="178"/>
    </location>
</feature>
<keyword evidence="3" id="KW-0677">Repeat</keyword>
<evidence type="ECO:0000256" key="7">
    <source>
        <dbReference type="SAM" id="MobiDB-lite"/>
    </source>
</evidence>
<sequence>MPITLSTAPPSPRFALTTAAMSNRSNETSANPAVSIEDALEHAKRAFALRKYEQAVDHYATALELMTKKHGENAPETADLYFSYGKALLENAIAQSSVLGKEQPEDAEHATAGDGKDTSSGGAFLSFSGDADDEAEELVPGSKEDVPVDLFAEAAKAVDEMDEAEEDEDEDEEAEPEDDFNAAWEVLDLARALYEKQQDEDDQVKLKLADTYIALGDVSLETEKFDQAITDYTAGLALKNELLPLSSRQIAEAHYKLSIVLDLTSGRLRDAITHAERALESVEARVAELRDALSGQGLVQAGAHEEKADAKGKGKAKQSKLVAEDAIQKMSRSQMESEEKELLGLREDLALKVEELKVTPNEPVESAPALVARALDSELNAPTQSPSGAFSSTVVHDLTSIVKKKKKAPEANGAVKRKAEDEGGESPSEKKVKVTDAED</sequence>
<dbReference type="Pfam" id="PF10516">
    <property type="entry name" value="SHNi-TPR"/>
    <property type="match status" value="1"/>
</dbReference>
<dbReference type="EMBL" id="LUGG01000027">
    <property type="protein sequence ID" value="OBZ66699.1"/>
    <property type="molecule type" value="Genomic_DNA"/>
</dbReference>
<reference evidence="9 10" key="1">
    <citation type="submission" date="2016-03" db="EMBL/GenBank/DDBJ databases">
        <title>Whole genome sequencing of Grifola frondosa 9006-11.</title>
        <authorList>
            <person name="Min B."/>
            <person name="Park H."/>
            <person name="Kim J.-G."/>
            <person name="Cho H."/>
            <person name="Oh Y.-L."/>
            <person name="Kong W.-S."/>
            <person name="Choi I.-G."/>
        </authorList>
    </citation>
    <scope>NUCLEOTIDE SEQUENCE [LARGE SCALE GENOMIC DNA]</scope>
    <source>
        <strain evidence="9 10">9006-11</strain>
    </source>
</reference>